<evidence type="ECO:0000256" key="1">
    <source>
        <dbReference type="SAM" id="Phobius"/>
    </source>
</evidence>
<dbReference type="Proteomes" id="UP001605989">
    <property type="component" value="Unassembled WGS sequence"/>
</dbReference>
<dbReference type="EMBL" id="JBIEKR010000013">
    <property type="protein sequence ID" value="MFG6274062.1"/>
    <property type="molecule type" value="Genomic_DNA"/>
</dbReference>
<protein>
    <submittedName>
        <fullName evidence="2">Uncharacterized protein</fullName>
    </submittedName>
</protein>
<gene>
    <name evidence="2" type="ORF">ACGTZG_12795</name>
</gene>
<keyword evidence="1" id="KW-0812">Transmembrane</keyword>
<organism evidence="2 3">
    <name type="scientific">Megasphaera hexanoica</name>
    <dbReference type="NCBI Taxonomy" id="1675036"/>
    <lineage>
        <taxon>Bacteria</taxon>
        <taxon>Bacillati</taxon>
        <taxon>Bacillota</taxon>
        <taxon>Negativicutes</taxon>
        <taxon>Veillonellales</taxon>
        <taxon>Veillonellaceae</taxon>
        <taxon>Megasphaera</taxon>
    </lineage>
</organism>
<comment type="caution">
    <text evidence="2">The sequence shown here is derived from an EMBL/GenBank/DDBJ whole genome shotgun (WGS) entry which is preliminary data.</text>
</comment>
<keyword evidence="1" id="KW-1133">Transmembrane helix</keyword>
<accession>A0ABW7DSN8</accession>
<evidence type="ECO:0000313" key="3">
    <source>
        <dbReference type="Proteomes" id="UP001605989"/>
    </source>
</evidence>
<feature type="transmembrane region" description="Helical" evidence="1">
    <location>
        <begin position="47"/>
        <end position="66"/>
    </location>
</feature>
<name>A0ABW7DSN8_9FIRM</name>
<evidence type="ECO:0000313" key="2">
    <source>
        <dbReference type="EMBL" id="MFG6274062.1"/>
    </source>
</evidence>
<reference evidence="2 3" key="1">
    <citation type="submission" date="2024-10" db="EMBL/GenBank/DDBJ databases">
        <authorList>
            <person name="Sang B.-I."/>
            <person name="Prabhaharan D."/>
        </authorList>
    </citation>
    <scope>NUCLEOTIDE SEQUENCE [LARGE SCALE GENOMIC DNA]</scope>
    <source>
        <strain evidence="2 3">MH</strain>
    </source>
</reference>
<keyword evidence="3" id="KW-1185">Reference proteome</keyword>
<proteinExistence type="predicted"/>
<sequence>MEQIPQWIEQHHNDAKLINELLAENIRLRDENMSLSEKCIGLRERVFTCKAISITIILGFGSLLLAEQLSGMILPLP</sequence>
<keyword evidence="1" id="KW-0472">Membrane</keyword>
<dbReference type="RefSeq" id="WP_162816200.1">
    <property type="nucleotide sequence ID" value="NZ_CP011940.1"/>
</dbReference>